<dbReference type="GO" id="GO:0003688">
    <property type="term" value="F:DNA replication origin binding"/>
    <property type="evidence" value="ECO:0007669"/>
    <property type="project" value="TreeGrafter"/>
</dbReference>
<feature type="compositionally biased region" description="Low complexity" evidence="1">
    <location>
        <begin position="314"/>
        <end position="324"/>
    </location>
</feature>
<name>F0XA36_GROCL</name>
<keyword evidence="3" id="KW-1185">Reference proteome</keyword>
<feature type="region of interest" description="Disordered" evidence="1">
    <location>
        <begin position="257"/>
        <end position="373"/>
    </location>
</feature>
<reference evidence="2 3" key="1">
    <citation type="journal article" date="2011" name="Proc. Natl. Acad. Sci. U.S.A.">
        <title>Genome and transcriptome analyses of the mountain pine beetle-fungal symbiont Grosmannia clavigera, a lodgepole pine pathogen.</title>
        <authorList>
            <person name="DiGuistini S."/>
            <person name="Wang Y."/>
            <person name="Liao N.Y."/>
            <person name="Taylor G."/>
            <person name="Tanguay P."/>
            <person name="Feau N."/>
            <person name="Henrissat B."/>
            <person name="Chan S.K."/>
            <person name="Hesse-Orce U."/>
            <person name="Alamouti S.M."/>
            <person name="Tsui C.K.M."/>
            <person name="Docking R.T."/>
            <person name="Levasseur A."/>
            <person name="Haridas S."/>
            <person name="Robertson G."/>
            <person name="Birol I."/>
            <person name="Holt R.A."/>
            <person name="Marra M.A."/>
            <person name="Hamelin R.C."/>
            <person name="Hirst M."/>
            <person name="Jones S.J.M."/>
            <person name="Bohlmann J."/>
            <person name="Breuil C."/>
        </authorList>
    </citation>
    <scope>NUCLEOTIDE SEQUENCE [LARGE SCALE GENOMIC DNA]</scope>
    <source>
        <strain evidence="3">kw1407 / UAMH 11150</strain>
    </source>
</reference>
<dbReference type="HOGENOM" id="CLU_014337_0_0_1"/>
<dbReference type="STRING" id="655863.F0XA36"/>
<gene>
    <name evidence="2" type="ORF">CMQ_3465</name>
</gene>
<feature type="compositionally biased region" description="Low complexity" evidence="1">
    <location>
        <begin position="341"/>
        <end position="364"/>
    </location>
</feature>
<dbReference type="InterPro" id="IPR018562">
    <property type="entry name" value="ARS-binding_2"/>
</dbReference>
<accession>F0XA36</accession>
<dbReference type="Pfam" id="PF09441">
    <property type="entry name" value="Abp2"/>
    <property type="match status" value="1"/>
</dbReference>
<proteinExistence type="predicted"/>
<feature type="region of interest" description="Disordered" evidence="1">
    <location>
        <begin position="435"/>
        <end position="460"/>
    </location>
</feature>
<dbReference type="AlphaFoldDB" id="F0XA36"/>
<evidence type="ECO:0000256" key="1">
    <source>
        <dbReference type="SAM" id="MobiDB-lite"/>
    </source>
</evidence>
<feature type="region of interest" description="Disordered" evidence="1">
    <location>
        <begin position="745"/>
        <end position="782"/>
    </location>
</feature>
<dbReference type="RefSeq" id="XP_014174878.1">
    <property type="nucleotide sequence ID" value="XM_014319403.1"/>
</dbReference>
<dbReference type="eggNOG" id="ENOG502QV85">
    <property type="taxonomic scope" value="Eukaryota"/>
</dbReference>
<evidence type="ECO:0000313" key="3">
    <source>
        <dbReference type="Proteomes" id="UP000007796"/>
    </source>
</evidence>
<protein>
    <submittedName>
        <fullName evidence="2">Ars-binding protein</fullName>
    </submittedName>
</protein>
<feature type="compositionally biased region" description="Polar residues" evidence="1">
    <location>
        <begin position="275"/>
        <end position="286"/>
    </location>
</feature>
<dbReference type="Proteomes" id="UP000007796">
    <property type="component" value="Unassembled WGS sequence"/>
</dbReference>
<feature type="compositionally biased region" description="Basic and acidic residues" evidence="1">
    <location>
        <begin position="745"/>
        <end position="759"/>
    </location>
</feature>
<evidence type="ECO:0000313" key="2">
    <source>
        <dbReference type="EMBL" id="EFX05396.1"/>
    </source>
</evidence>
<sequence length="828" mass="90450">MRHSLPDRSVTGTTIEDAYVSFILYCNPIVPLDSSTAALREAFRTPPRSGGKSFSIYTLFLLICQLESKQIKTWAELALKLGVDPPDQDSGQSSQKIQQYAVRLKLTRSQRWMHAMHVDAFFDYLMDRGHSYWTEVPSDLGAFDDYLRDGVAAKDDMALRALVPEIKPRRGRRRPDEDADQQLLSCMPPLQKQRLDDAPENANGSWPQHPHNNTIYAFAQPPGNSGHAEAHVQVQHPQLHIPSYDMSGGPHMSLPTPPVGSSWTGSELESPLSAYPTTSITPTRQTFWGDEPKPAVAAQPAKTTRSSGRRHGAKVVSSAWRSSSGTGGSGKTRGRPPIKRNGNGNCNGISNNNSSSKARRNGNNQQTAAVESSQAVYTTMEQTAAVFTETAYPAQLSNSTSPELPSTYMANPVLHDAGSTSSAGSVLIPLVSQMPTSDGGATVSRHCDERSERQPMYGPERAEVRGSSIALAVSPLGMFNGCAPFGSDMSFLDPNALASPLYYGSFAGNMAGYHLNYQHEDMSTQPFGNDSFSSLYSVATAGQDRSVYMVEADDVVVSMDNNSHINAGRVPGVSNSLGTGRTAVGGYSNNMNGTFGSVLGKPAPAPLFSLPFHFDAQKDRTNVDETHAYFLHEILCAEWRDAKGQLTQGCTIDEARAIADTVMTNLIKKAPSGEAFLINVAILAGARVLMDHSKMELRRMGENDEYAEFGMSWELRFGSVRRRFNMVERVPQTYWAKTPMEVKAEAERQSSEEAVDRKRPAVTPPSTNATPYATPPDMGTLPATMPDDTTGLAAMWEKRYRDLVVVLHKRDKQLGGLKARVLEGLKDR</sequence>
<dbReference type="GeneID" id="25976568"/>
<dbReference type="OrthoDB" id="2104370at2759"/>
<dbReference type="PANTHER" id="PTHR42048">
    <property type="entry name" value="ARS-BINDING PROTEIN 2"/>
    <property type="match status" value="1"/>
</dbReference>
<organism evidence="3">
    <name type="scientific">Grosmannia clavigera (strain kw1407 / UAMH 11150)</name>
    <name type="common">Blue stain fungus</name>
    <name type="synonym">Graphiocladiella clavigera</name>
    <dbReference type="NCBI Taxonomy" id="655863"/>
    <lineage>
        <taxon>Eukaryota</taxon>
        <taxon>Fungi</taxon>
        <taxon>Dikarya</taxon>
        <taxon>Ascomycota</taxon>
        <taxon>Pezizomycotina</taxon>
        <taxon>Sordariomycetes</taxon>
        <taxon>Sordariomycetidae</taxon>
        <taxon>Ophiostomatales</taxon>
        <taxon>Ophiostomataceae</taxon>
        <taxon>Leptographium</taxon>
    </lineage>
</organism>
<dbReference type="InParanoid" id="F0XA36"/>
<dbReference type="EMBL" id="GL629735">
    <property type="protein sequence ID" value="EFX05396.1"/>
    <property type="molecule type" value="Genomic_DNA"/>
</dbReference>
<dbReference type="PANTHER" id="PTHR42048:SF1">
    <property type="entry name" value="ARS-BINDING PROTEIN 2"/>
    <property type="match status" value="1"/>
</dbReference>